<reference evidence="2 3" key="1">
    <citation type="submission" date="2024-02" db="EMBL/GenBank/DDBJ databases">
        <authorList>
            <consortium name="ELIXIR-Norway"/>
            <consortium name="Elixir Norway"/>
        </authorList>
    </citation>
    <scope>NUCLEOTIDE SEQUENCE [LARGE SCALE GENOMIC DNA]</scope>
</reference>
<feature type="region of interest" description="Disordered" evidence="1">
    <location>
        <begin position="1"/>
        <end position="25"/>
    </location>
</feature>
<evidence type="ECO:0000313" key="3">
    <source>
        <dbReference type="Proteomes" id="UP001497444"/>
    </source>
</evidence>
<evidence type="ECO:0000313" key="2">
    <source>
        <dbReference type="EMBL" id="CAK9267993.1"/>
    </source>
</evidence>
<gene>
    <name evidence="2" type="ORF">CSSPJE1EN1_LOCUS13471</name>
</gene>
<accession>A0ABP0WMA1</accession>
<name>A0ABP0WMA1_9BRYO</name>
<evidence type="ECO:0000256" key="1">
    <source>
        <dbReference type="SAM" id="MobiDB-lite"/>
    </source>
</evidence>
<keyword evidence="3" id="KW-1185">Reference proteome</keyword>
<dbReference type="EMBL" id="OZ020097">
    <property type="protein sequence ID" value="CAK9267993.1"/>
    <property type="molecule type" value="Genomic_DNA"/>
</dbReference>
<feature type="compositionally biased region" description="Polar residues" evidence="1">
    <location>
        <begin position="94"/>
        <end position="106"/>
    </location>
</feature>
<organism evidence="2 3">
    <name type="scientific">Sphagnum jensenii</name>
    <dbReference type="NCBI Taxonomy" id="128206"/>
    <lineage>
        <taxon>Eukaryota</taxon>
        <taxon>Viridiplantae</taxon>
        <taxon>Streptophyta</taxon>
        <taxon>Embryophyta</taxon>
        <taxon>Bryophyta</taxon>
        <taxon>Sphagnophytina</taxon>
        <taxon>Sphagnopsida</taxon>
        <taxon>Sphagnales</taxon>
        <taxon>Sphagnaceae</taxon>
        <taxon>Sphagnum</taxon>
    </lineage>
</organism>
<protein>
    <submittedName>
        <fullName evidence="2">Uncharacterized protein</fullName>
    </submittedName>
</protein>
<dbReference type="Proteomes" id="UP001497444">
    <property type="component" value="Chromosome 2"/>
</dbReference>
<feature type="region of interest" description="Disordered" evidence="1">
    <location>
        <begin position="78"/>
        <end position="113"/>
    </location>
</feature>
<proteinExistence type="predicted"/>
<sequence length="113" mass="12850">MGPAAVDSSIREWEQREVASPNSQASNKFTRTFKRISEWRTGWKSLEESCGELKMPLFSSRPSVPGCWWVESRAPAVSSWHPFNKPGEDPTYPTPNSSSHQKQQSHGFRDINN</sequence>